<dbReference type="AlphaFoldDB" id="A0A078KKR5"/>
<dbReference type="Proteomes" id="UP000032431">
    <property type="component" value="Chromosome I"/>
</dbReference>
<reference evidence="3" key="1">
    <citation type="submission" date="2014-07" db="EMBL/GenBank/DDBJ databases">
        <authorList>
            <person name="Wibberg D."/>
        </authorList>
    </citation>
    <scope>NUCLEOTIDE SEQUENCE [LARGE SCALE GENOMIC DNA]</scope>
    <source>
        <strain evidence="3">DG5</strain>
    </source>
</reference>
<dbReference type="HOGENOM" id="CLU_144704_0_0_9"/>
<organism evidence="2 3">
    <name type="scientific">[Clostridium] cellulosi</name>
    <dbReference type="NCBI Taxonomy" id="29343"/>
    <lineage>
        <taxon>Bacteria</taxon>
        <taxon>Bacillati</taxon>
        <taxon>Bacillota</taxon>
        <taxon>Clostridia</taxon>
        <taxon>Eubacteriales</taxon>
        <taxon>Oscillospiraceae</taxon>
        <taxon>Oscillospiraceae incertae sedis</taxon>
    </lineage>
</organism>
<dbReference type="Pfam" id="PF02481">
    <property type="entry name" value="DNA_processg_A"/>
    <property type="match status" value="1"/>
</dbReference>
<dbReference type="STRING" id="29343.CCDG5_1164"/>
<feature type="domain" description="Smf/DprA SLOG" evidence="1">
    <location>
        <begin position="2"/>
        <end position="51"/>
    </location>
</feature>
<evidence type="ECO:0000259" key="1">
    <source>
        <dbReference type="Pfam" id="PF02481"/>
    </source>
</evidence>
<dbReference type="EMBL" id="LM995447">
    <property type="protein sequence ID" value="CDZ24281.1"/>
    <property type="molecule type" value="Genomic_DNA"/>
</dbReference>
<dbReference type="KEGG" id="ccel:CCDG5_1164"/>
<protein>
    <recommendedName>
        <fullName evidence="1">Smf/DprA SLOG domain-containing protein</fullName>
    </recommendedName>
</protein>
<keyword evidence="3" id="KW-1185">Reference proteome</keyword>
<gene>
    <name evidence="2" type="ORF">CCDG5_1164</name>
</gene>
<dbReference type="PATRIC" id="fig|29343.3.peg.1223"/>
<evidence type="ECO:0000313" key="2">
    <source>
        <dbReference type="EMBL" id="CDZ24281.1"/>
    </source>
</evidence>
<accession>A0A078KKR5</accession>
<dbReference type="Gene3D" id="3.40.50.450">
    <property type="match status" value="1"/>
</dbReference>
<evidence type="ECO:0000313" key="3">
    <source>
        <dbReference type="Proteomes" id="UP000032431"/>
    </source>
</evidence>
<sequence length="122" mass="13846">MKVAIIGSRDTCENAYNMILEQIPVGCSEIISGGARGVDFLAKKAAKELGLKFTCCRPNYKKYGRIAPLVRNNEIVDKADYVLAFWDGHSKGTRHAIICCIKRRKPFRIFLLNQRYFVCKSN</sequence>
<proteinExistence type="predicted"/>
<dbReference type="SUPFAM" id="SSF102405">
    <property type="entry name" value="MCP/YpsA-like"/>
    <property type="match status" value="1"/>
</dbReference>
<dbReference type="OrthoDB" id="572639at2"/>
<name>A0A078KKR5_9FIRM</name>
<dbReference type="InterPro" id="IPR057666">
    <property type="entry name" value="DrpA_SLOG"/>
</dbReference>